<dbReference type="PANTHER" id="PTHR14611:SF2">
    <property type="entry name" value="TECTONIC"/>
    <property type="match status" value="1"/>
</dbReference>
<name>A0AAW0EUQ0_9TRYP</name>
<dbReference type="InterPro" id="IPR040354">
    <property type="entry name" value="TCTN1-3"/>
</dbReference>
<evidence type="ECO:0000256" key="1">
    <source>
        <dbReference type="SAM" id="SignalP"/>
    </source>
</evidence>
<dbReference type="Pfam" id="PF25752">
    <property type="entry name" value="DUF1619_N"/>
    <property type="match status" value="1"/>
</dbReference>
<dbReference type="PANTHER" id="PTHR14611">
    <property type="entry name" value="TECTONIC FAMILY MEMBER"/>
    <property type="match status" value="1"/>
</dbReference>
<keyword evidence="1" id="KW-0732">Signal</keyword>
<feature type="domain" description="Tectonic-1-3 N-terminal" evidence="2">
    <location>
        <begin position="42"/>
        <end position="137"/>
    </location>
</feature>
<protein>
    <recommendedName>
        <fullName evidence="2">Tectonic-1-3 N-terminal domain-containing protein</fullName>
    </recommendedName>
</protein>
<gene>
    <name evidence="3" type="ORF">NESM_000678100</name>
</gene>
<dbReference type="AlphaFoldDB" id="A0AAW0EUQ0"/>
<evidence type="ECO:0000313" key="3">
    <source>
        <dbReference type="EMBL" id="KAK7197311.1"/>
    </source>
</evidence>
<dbReference type="EMBL" id="JAECZO010000101">
    <property type="protein sequence ID" value="KAK7197311.1"/>
    <property type="molecule type" value="Genomic_DNA"/>
</dbReference>
<feature type="signal peptide" evidence="1">
    <location>
        <begin position="1"/>
        <end position="17"/>
    </location>
</feature>
<dbReference type="Proteomes" id="UP001430356">
    <property type="component" value="Unassembled WGS sequence"/>
</dbReference>
<accession>A0AAW0EUQ0</accession>
<dbReference type="InterPro" id="IPR057724">
    <property type="entry name" value="TCTN1-3_N"/>
</dbReference>
<sequence length="585" mass="62530">MMRGLLFLLLLSTCASAYPATVFPVDWTSVPTSTPAARNLDSPYLGECVCDVTHGVCDPFCCCDVDCDATAKASFSYCLPERYSSPYLDYCYPKDQATSLRRINNIDATYIDKKIQGYNAVCVMRTNHPSELYRYFRVPTSVQRPSLPAATATPLAPRQPYAVGDPLTTAKLTLVSGTESYRRVGPFQLPATAADGSCGAVGRGFGYLQAIKGVACTLSGAQMCARFPVARYEHLFVQHALGYDSASPIFVPITVNLHSSAGVLLETLNPADLTVSTTHATYADATTCYNAVVVVQAHFSHSATETGTVAAAVLNITLGNVGLTQYGALSFSAAFTSEGASVPSSIFAATPGYLSGDKVRAGTFTSSEGKSAILERESGFAVPAGGRLCSSASWKRAHFLYSIVSSGCLVATSESELQTLCSAGTGNLISSLINVTVDGVSTVLDRVAVTNDALVNDTTSWIEVSGLSDALSSTAGTYNTYTRQCVDVVVGLHYQFVIARAGAEYNPQDIIVGAFASPTRGTLQIWNETDFSGNALSYQQISFKVSFVRYDPNSQATIMRRVVAPPILPRLDDSIFYPFRRPYPL</sequence>
<organism evidence="3 4">
    <name type="scientific">Novymonas esmeraldas</name>
    <dbReference type="NCBI Taxonomy" id="1808958"/>
    <lineage>
        <taxon>Eukaryota</taxon>
        <taxon>Discoba</taxon>
        <taxon>Euglenozoa</taxon>
        <taxon>Kinetoplastea</taxon>
        <taxon>Metakinetoplastina</taxon>
        <taxon>Trypanosomatida</taxon>
        <taxon>Trypanosomatidae</taxon>
        <taxon>Novymonas</taxon>
    </lineage>
</organism>
<comment type="caution">
    <text evidence="3">The sequence shown here is derived from an EMBL/GenBank/DDBJ whole genome shotgun (WGS) entry which is preliminary data.</text>
</comment>
<proteinExistence type="predicted"/>
<evidence type="ECO:0000313" key="4">
    <source>
        <dbReference type="Proteomes" id="UP001430356"/>
    </source>
</evidence>
<keyword evidence="4" id="KW-1185">Reference proteome</keyword>
<feature type="chain" id="PRO_5043474609" description="Tectonic-1-3 N-terminal domain-containing protein" evidence="1">
    <location>
        <begin position="18"/>
        <end position="585"/>
    </location>
</feature>
<evidence type="ECO:0000259" key="2">
    <source>
        <dbReference type="Pfam" id="PF25752"/>
    </source>
</evidence>
<reference evidence="3 4" key="1">
    <citation type="journal article" date="2021" name="MBio">
        <title>A New Model Trypanosomatid, Novymonas esmeraldas: Genomic Perception of Its 'Candidatus Pandoraea novymonadis' Endosymbiont.</title>
        <authorList>
            <person name="Zakharova A."/>
            <person name="Saura A."/>
            <person name="Butenko A."/>
            <person name="Podesvova L."/>
            <person name="Warmusova S."/>
            <person name="Kostygov A.Y."/>
            <person name="Nenarokova A."/>
            <person name="Lukes J."/>
            <person name="Opperdoes F.R."/>
            <person name="Yurchenko V."/>
        </authorList>
    </citation>
    <scope>NUCLEOTIDE SEQUENCE [LARGE SCALE GENOMIC DNA]</scope>
    <source>
        <strain evidence="3 4">E262AT.01</strain>
    </source>
</reference>